<dbReference type="EMBL" id="CP034673">
    <property type="protein sequence ID" value="AZS27025.1"/>
    <property type="molecule type" value="Genomic_DNA"/>
</dbReference>
<accession>A0A289GHA9</accession>
<dbReference type="RefSeq" id="WP_019283271.1">
    <property type="nucleotide sequence ID" value="NZ_CP023055.1"/>
</dbReference>
<sequence>MINFEMTTKENFASFIDPESGVMVFVDSFDNQEFDVRVGSLFESQPVGIIKAADDKTLNKKLSELYKIQVQQCQ</sequence>
<reference evidence="1 3" key="1">
    <citation type="submission" date="2018-12" db="EMBL/GenBank/DDBJ databases">
        <title>Characterization and Draft Genome of Vibrio anguillarum J360 Marine Pathogen Isolated from an Outbreak in Lumpfish (Cyclopterus lumpus).</title>
        <authorList>
            <person name="Vasquez J.I."/>
            <person name="Cao T."/>
            <person name="Chakraborty S."/>
            <person name="Gnanagobal H."/>
            <person name="Wescot J."/>
            <person name="Boyce D."/>
            <person name="Santander J."/>
        </authorList>
    </citation>
    <scope>NUCLEOTIDE SEQUENCE [LARGE SCALE GENOMIC DNA]</scope>
    <source>
        <strain evidence="1 3">J360</strain>
    </source>
</reference>
<gene>
    <name evidence="1" type="ORF">DYL72_19080</name>
    <name evidence="2" type="ORF">ERJ77_22880</name>
</gene>
<evidence type="ECO:0000313" key="1">
    <source>
        <dbReference type="EMBL" id="AZS27025.1"/>
    </source>
</evidence>
<name>A0A289GHA9_VIBAN</name>
<dbReference type="Proteomes" id="UP000786185">
    <property type="component" value="Unassembled WGS sequence"/>
</dbReference>
<dbReference type="AlphaFoldDB" id="A0A289GHA9"/>
<dbReference type="EMBL" id="SCLC01000803">
    <property type="protein sequence ID" value="MBF4437273.1"/>
    <property type="molecule type" value="Genomic_DNA"/>
</dbReference>
<dbReference type="Proteomes" id="UP000256923">
    <property type="component" value="Chromosome 2"/>
</dbReference>
<organism evidence="2 4">
    <name type="scientific">Vibrio anguillarum</name>
    <name type="common">Listonella anguillarum</name>
    <dbReference type="NCBI Taxonomy" id="55601"/>
    <lineage>
        <taxon>Bacteria</taxon>
        <taxon>Pseudomonadati</taxon>
        <taxon>Pseudomonadota</taxon>
        <taxon>Gammaproteobacteria</taxon>
        <taxon>Vibrionales</taxon>
        <taxon>Vibrionaceae</taxon>
        <taxon>Vibrio</taxon>
    </lineage>
</organism>
<protein>
    <submittedName>
        <fullName evidence="2">Uncharacterized protein</fullName>
    </submittedName>
</protein>
<evidence type="ECO:0000313" key="2">
    <source>
        <dbReference type="EMBL" id="MBF4437273.1"/>
    </source>
</evidence>
<proteinExistence type="predicted"/>
<evidence type="ECO:0000313" key="3">
    <source>
        <dbReference type="Proteomes" id="UP000256923"/>
    </source>
</evidence>
<evidence type="ECO:0000313" key="4">
    <source>
        <dbReference type="Proteomes" id="UP000786185"/>
    </source>
</evidence>
<reference evidence="2" key="2">
    <citation type="journal article" date="2021" name="PeerJ">
        <title>Analysis of 44 Vibrio anguillarum genomes reveals high genetic diversity.</title>
        <authorList>
            <person name="Hansen M.J."/>
            <person name="Dalsgaard I."/>
        </authorList>
    </citation>
    <scope>NUCLEOTIDE SEQUENCE</scope>
    <source>
        <strain evidence="2">850617-1/1</strain>
    </source>
</reference>